<name>A0ABW4A6N5_9ACTN</name>
<sequence length="119" mass="12576">MPALSGQVIMMLTNDQGLPVLTVTWFFNPTTRALRNNPTAWTAPDGTVYAAGTGALIADNQLGRTVRVRINDENGALVRRVNIPAGGRSVTANQLANAPAPDGPYITADDLNGLTFDVV</sequence>
<dbReference type="RefSeq" id="WP_317786524.1">
    <property type="nucleotide sequence ID" value="NZ_AP028461.1"/>
</dbReference>
<accession>A0ABW4A6N5</accession>
<evidence type="ECO:0000313" key="2">
    <source>
        <dbReference type="Proteomes" id="UP001597183"/>
    </source>
</evidence>
<reference evidence="2" key="1">
    <citation type="journal article" date="2019" name="Int. J. Syst. Evol. Microbiol.">
        <title>The Global Catalogue of Microorganisms (GCM) 10K type strain sequencing project: providing services to taxonomists for standard genome sequencing and annotation.</title>
        <authorList>
            <consortium name="The Broad Institute Genomics Platform"/>
            <consortium name="The Broad Institute Genome Sequencing Center for Infectious Disease"/>
            <person name="Wu L."/>
            <person name="Ma J."/>
        </authorList>
    </citation>
    <scope>NUCLEOTIDE SEQUENCE [LARGE SCALE GENOMIC DNA]</scope>
    <source>
        <strain evidence="2">CCM 7526</strain>
    </source>
</reference>
<dbReference type="EMBL" id="JBHTMK010000016">
    <property type="protein sequence ID" value="MFD1366194.1"/>
    <property type="molecule type" value="Genomic_DNA"/>
</dbReference>
<proteinExistence type="predicted"/>
<comment type="caution">
    <text evidence="1">The sequence shown here is derived from an EMBL/GenBank/DDBJ whole genome shotgun (WGS) entry which is preliminary data.</text>
</comment>
<organism evidence="1 2">
    <name type="scientific">Actinoplanes sichuanensis</name>
    <dbReference type="NCBI Taxonomy" id="512349"/>
    <lineage>
        <taxon>Bacteria</taxon>
        <taxon>Bacillati</taxon>
        <taxon>Actinomycetota</taxon>
        <taxon>Actinomycetes</taxon>
        <taxon>Micromonosporales</taxon>
        <taxon>Micromonosporaceae</taxon>
        <taxon>Actinoplanes</taxon>
    </lineage>
</organism>
<protein>
    <submittedName>
        <fullName evidence="1">Uncharacterized protein</fullName>
    </submittedName>
</protein>
<gene>
    <name evidence="1" type="ORF">ACFQ5G_12640</name>
</gene>
<evidence type="ECO:0000313" key="1">
    <source>
        <dbReference type="EMBL" id="MFD1366194.1"/>
    </source>
</evidence>
<dbReference type="Proteomes" id="UP001597183">
    <property type="component" value="Unassembled WGS sequence"/>
</dbReference>
<keyword evidence="2" id="KW-1185">Reference proteome</keyword>